<dbReference type="InterPro" id="IPR039008">
    <property type="entry name" value="IF_rod_dom"/>
</dbReference>
<reference evidence="14 15" key="1">
    <citation type="submission" date="2022-11" db="EMBL/GenBank/DDBJ databases">
        <title>Whole genome sequence of Eschrichtius robustus ER-17-0199.</title>
        <authorList>
            <person name="Bruniche-Olsen A."/>
            <person name="Black A.N."/>
            <person name="Fields C.J."/>
            <person name="Walden K."/>
            <person name="Dewoody J.A."/>
        </authorList>
    </citation>
    <scope>NUCLEOTIDE SEQUENCE [LARGE SCALE GENOMIC DNA]</scope>
    <source>
        <strain evidence="14">ER-17-0199</strain>
        <tissue evidence="14">Blubber</tissue>
    </source>
</reference>
<dbReference type="FunFam" id="1.20.5.1160:FF:000001">
    <property type="entry name" value="Keratin type II"/>
    <property type="match status" value="1"/>
</dbReference>
<evidence type="ECO:0000313" key="15">
    <source>
        <dbReference type="Proteomes" id="UP001159641"/>
    </source>
</evidence>
<accession>A0AB34I3H3</accession>
<dbReference type="PANTHER" id="PTHR45616">
    <property type="entry name" value="GATA-TYPE DOMAIN-CONTAINING PROTEIN"/>
    <property type="match status" value="1"/>
</dbReference>
<dbReference type="GO" id="GO:0045109">
    <property type="term" value="P:intermediate filament organization"/>
    <property type="evidence" value="ECO:0007669"/>
    <property type="project" value="TreeGrafter"/>
</dbReference>
<name>A0AB34I3H3_ESCRO</name>
<dbReference type="InterPro" id="IPR032444">
    <property type="entry name" value="Keratin_2_head"/>
</dbReference>
<keyword evidence="15" id="KW-1185">Reference proteome</keyword>
<dbReference type="InterPro" id="IPR003054">
    <property type="entry name" value="Keratin_II"/>
</dbReference>
<protein>
    <recommendedName>
        <fullName evidence="5">Keratin, type II cytoskeletal 7</fullName>
    </recommendedName>
    <alternativeName>
        <fullName evidence="7">Cytokeratin-7</fullName>
    </alternativeName>
    <alternativeName>
        <fullName evidence="6">Keratin-7</fullName>
    </alternativeName>
    <alternativeName>
        <fullName evidence="8">Type-II keratin Kb7</fullName>
    </alternativeName>
</protein>
<sequence length="467" mass="51453">MSIHFSSQVFSSRSSALPGRGTQMRLNSVRPGGFGGSSIGLYGLGASRPRVAARSSYGGPAGAGIREVTISQSLLTPLQVNIDPSIQQVRQEEREQIKTLNNKFASFIDKVRFLEQQNKLLETKWALLQEQKSTQSSCLLGIFEAQIAGLRKQLEALQLDGGRLELELRNTQDVVEDFKNKYEDEINRRTAAENEFVVLKKDVDVAYMSKMELEAKVDALNDEISFLRTLYEEELKELQSEVSDTSVVLSMDNSRSLDLDGIIAEVKAQYEEIANRSRAEAEAWYQTKFETLQAQAGKHGDDLRNTRKEIAELNRAVQRLQGEIDSIKKQRAKLEAAIAEAEERGELAVKDARAKQEELEAALQRAKQDMAGQLRDYQELMSTKLALDIEIATYRKLLEGEESRMTGAGVGAVNISVVSSTGGAGSRLTFGGTMGSNALRFSSGGGPGTPKAYSIRTTSVPGRSTRN</sequence>
<evidence type="ECO:0000313" key="14">
    <source>
        <dbReference type="EMBL" id="KAJ8797968.1"/>
    </source>
</evidence>
<dbReference type="SMART" id="SM01391">
    <property type="entry name" value="Filament"/>
    <property type="match status" value="1"/>
</dbReference>
<feature type="compositionally biased region" description="Polar residues" evidence="12">
    <location>
        <begin position="455"/>
        <end position="467"/>
    </location>
</feature>
<dbReference type="SUPFAM" id="SSF64593">
    <property type="entry name" value="Intermediate filament protein, coiled coil region"/>
    <property type="match status" value="3"/>
</dbReference>
<dbReference type="Pfam" id="PF16208">
    <property type="entry name" value="Keratin_2_head"/>
    <property type="match status" value="1"/>
</dbReference>
<dbReference type="InterPro" id="IPR018039">
    <property type="entry name" value="IF_conserved"/>
</dbReference>
<keyword evidence="2 10" id="KW-0403">Intermediate filament</keyword>
<evidence type="ECO:0000256" key="1">
    <source>
        <dbReference type="ARBA" id="ARBA00022744"/>
    </source>
</evidence>
<keyword evidence="3 11" id="KW-0175">Coiled coil</keyword>
<feature type="coiled-coil region" evidence="11">
    <location>
        <begin position="90"/>
        <end position="237"/>
    </location>
</feature>
<evidence type="ECO:0000256" key="6">
    <source>
        <dbReference type="ARBA" id="ARBA00042887"/>
    </source>
</evidence>
<dbReference type="Proteomes" id="UP001159641">
    <property type="component" value="Unassembled WGS sequence"/>
</dbReference>
<feature type="region of interest" description="Disordered" evidence="12">
    <location>
        <begin position="441"/>
        <end position="467"/>
    </location>
</feature>
<evidence type="ECO:0000256" key="8">
    <source>
        <dbReference type="ARBA" id="ARBA00043134"/>
    </source>
</evidence>
<dbReference type="PANTHER" id="PTHR45616:SF21">
    <property type="entry name" value="KERATIN, TYPE II CYTOSKELETAL 7"/>
    <property type="match status" value="1"/>
</dbReference>
<evidence type="ECO:0000256" key="9">
    <source>
        <dbReference type="ARBA" id="ARBA00061646"/>
    </source>
</evidence>
<evidence type="ECO:0000256" key="11">
    <source>
        <dbReference type="SAM" id="Coils"/>
    </source>
</evidence>
<dbReference type="Pfam" id="PF00038">
    <property type="entry name" value="Filament"/>
    <property type="match status" value="1"/>
</dbReference>
<feature type="coiled-coil region" evidence="11">
    <location>
        <begin position="303"/>
        <end position="383"/>
    </location>
</feature>
<dbReference type="EMBL" id="JAIQCJ010000117">
    <property type="protein sequence ID" value="KAJ8797968.1"/>
    <property type="molecule type" value="Genomic_DNA"/>
</dbReference>
<gene>
    <name evidence="14" type="ORF">J1605_001704</name>
</gene>
<dbReference type="GO" id="GO:0045095">
    <property type="term" value="C:keratin filament"/>
    <property type="evidence" value="ECO:0007669"/>
    <property type="project" value="InterPro"/>
</dbReference>
<dbReference type="Gene3D" id="1.20.5.500">
    <property type="entry name" value="Single helix bin"/>
    <property type="match status" value="1"/>
</dbReference>
<evidence type="ECO:0000259" key="13">
    <source>
        <dbReference type="PROSITE" id="PS51842"/>
    </source>
</evidence>
<evidence type="ECO:0000256" key="12">
    <source>
        <dbReference type="SAM" id="MobiDB-lite"/>
    </source>
</evidence>
<dbReference type="GO" id="GO:0030280">
    <property type="term" value="F:structural constituent of skin epidermis"/>
    <property type="evidence" value="ECO:0007669"/>
    <property type="project" value="TreeGrafter"/>
</dbReference>
<keyword evidence="1" id="KW-0416">Keratin</keyword>
<dbReference type="GO" id="GO:0005615">
    <property type="term" value="C:extracellular space"/>
    <property type="evidence" value="ECO:0007669"/>
    <property type="project" value="TreeGrafter"/>
</dbReference>
<feature type="domain" description="IF rod" evidence="13">
    <location>
        <begin position="93"/>
        <end position="405"/>
    </location>
</feature>
<dbReference type="PROSITE" id="PS51842">
    <property type="entry name" value="IF_ROD_2"/>
    <property type="match status" value="1"/>
</dbReference>
<comment type="subunit">
    <text evidence="4">Heterotetramer of two type I and two type II keratins. Interacts with eukaryotic translation initiator factor 3 (eIF3) subunit EIF3S10. Interacts with GPER1.</text>
</comment>
<dbReference type="AlphaFoldDB" id="A0AB34I3H3"/>
<evidence type="ECO:0000256" key="3">
    <source>
        <dbReference type="ARBA" id="ARBA00023054"/>
    </source>
</evidence>
<dbReference type="FunFam" id="1.20.5.500:FF:000001">
    <property type="entry name" value="Type II keratin 23"/>
    <property type="match status" value="1"/>
</dbReference>
<evidence type="ECO:0000256" key="5">
    <source>
        <dbReference type="ARBA" id="ARBA00039431"/>
    </source>
</evidence>
<evidence type="ECO:0000256" key="2">
    <source>
        <dbReference type="ARBA" id="ARBA00022754"/>
    </source>
</evidence>
<evidence type="ECO:0000256" key="4">
    <source>
        <dbReference type="ARBA" id="ARBA00038822"/>
    </source>
</evidence>
<organism evidence="14 15">
    <name type="scientific">Eschrichtius robustus</name>
    <name type="common">California gray whale</name>
    <name type="synonym">Eschrichtius gibbosus</name>
    <dbReference type="NCBI Taxonomy" id="9764"/>
    <lineage>
        <taxon>Eukaryota</taxon>
        <taxon>Metazoa</taxon>
        <taxon>Chordata</taxon>
        <taxon>Craniata</taxon>
        <taxon>Vertebrata</taxon>
        <taxon>Euteleostomi</taxon>
        <taxon>Mammalia</taxon>
        <taxon>Eutheria</taxon>
        <taxon>Laurasiatheria</taxon>
        <taxon>Artiodactyla</taxon>
        <taxon>Whippomorpha</taxon>
        <taxon>Cetacea</taxon>
        <taxon>Mysticeti</taxon>
        <taxon>Eschrichtiidae</taxon>
        <taxon>Eschrichtius</taxon>
    </lineage>
</organism>
<comment type="caution">
    <text evidence="14">The sequence shown here is derived from an EMBL/GenBank/DDBJ whole genome shotgun (WGS) entry which is preliminary data.</text>
</comment>
<dbReference type="PROSITE" id="PS00226">
    <property type="entry name" value="IF_ROD_1"/>
    <property type="match status" value="1"/>
</dbReference>
<dbReference type="Gene3D" id="1.20.5.1160">
    <property type="entry name" value="Vasodilator-stimulated phosphoprotein"/>
    <property type="match status" value="1"/>
</dbReference>
<dbReference type="PRINTS" id="PR01276">
    <property type="entry name" value="TYPE2KERATIN"/>
</dbReference>
<proteinExistence type="inferred from homology"/>
<evidence type="ECO:0000256" key="7">
    <source>
        <dbReference type="ARBA" id="ARBA00042963"/>
    </source>
</evidence>
<evidence type="ECO:0000256" key="10">
    <source>
        <dbReference type="RuleBase" id="RU000685"/>
    </source>
</evidence>
<comment type="similarity">
    <text evidence="9 10">Belongs to the intermediate filament family.</text>
</comment>
<dbReference type="GO" id="GO:0031424">
    <property type="term" value="P:keratinization"/>
    <property type="evidence" value="ECO:0007669"/>
    <property type="project" value="TreeGrafter"/>
</dbReference>
<dbReference type="Gene3D" id="1.20.5.170">
    <property type="match status" value="1"/>
</dbReference>
<dbReference type="FunFam" id="1.20.5.170:FF:000004">
    <property type="entry name" value="Keratin, type II cytoskeletal 5"/>
    <property type="match status" value="1"/>
</dbReference>